<proteinExistence type="predicted"/>
<accession>A0A0K2VD14</accession>
<protein>
    <submittedName>
        <fullName evidence="1">Uncharacterized protein</fullName>
    </submittedName>
</protein>
<sequence>ACHNKGGINKIITPSVAKFKPSRNVHDCAKDKHDSSLYISIIDTLATR</sequence>
<organism evidence="1">
    <name type="scientific">Lepeophtheirus salmonis</name>
    <name type="common">Salmon louse</name>
    <name type="synonym">Caligus salmonis</name>
    <dbReference type="NCBI Taxonomy" id="72036"/>
    <lineage>
        <taxon>Eukaryota</taxon>
        <taxon>Metazoa</taxon>
        <taxon>Ecdysozoa</taxon>
        <taxon>Arthropoda</taxon>
        <taxon>Crustacea</taxon>
        <taxon>Multicrustacea</taxon>
        <taxon>Hexanauplia</taxon>
        <taxon>Copepoda</taxon>
        <taxon>Siphonostomatoida</taxon>
        <taxon>Caligidae</taxon>
        <taxon>Lepeophtheirus</taxon>
    </lineage>
</organism>
<reference evidence="1" key="1">
    <citation type="submission" date="2014-05" db="EMBL/GenBank/DDBJ databases">
        <authorList>
            <person name="Chronopoulou M."/>
        </authorList>
    </citation>
    <scope>NUCLEOTIDE SEQUENCE</scope>
    <source>
        <tissue evidence="1">Whole organism</tissue>
    </source>
</reference>
<dbReference type="EMBL" id="HACA01031047">
    <property type="protein sequence ID" value="CDW48408.1"/>
    <property type="molecule type" value="Transcribed_RNA"/>
</dbReference>
<dbReference type="AlphaFoldDB" id="A0A0K2VD14"/>
<feature type="non-terminal residue" evidence="1">
    <location>
        <position position="1"/>
    </location>
</feature>
<evidence type="ECO:0000313" key="1">
    <source>
        <dbReference type="EMBL" id="CDW48408.1"/>
    </source>
</evidence>
<name>A0A0K2VD14_LEPSM</name>